<evidence type="ECO:0000256" key="2">
    <source>
        <dbReference type="SAM" id="Phobius"/>
    </source>
</evidence>
<organism evidence="3 4">
    <name type="scientific">Pomacea canaliculata</name>
    <name type="common">Golden apple snail</name>
    <dbReference type="NCBI Taxonomy" id="400727"/>
    <lineage>
        <taxon>Eukaryota</taxon>
        <taxon>Metazoa</taxon>
        <taxon>Spiralia</taxon>
        <taxon>Lophotrochozoa</taxon>
        <taxon>Mollusca</taxon>
        <taxon>Gastropoda</taxon>
        <taxon>Caenogastropoda</taxon>
        <taxon>Architaenioglossa</taxon>
        <taxon>Ampullarioidea</taxon>
        <taxon>Ampullariidae</taxon>
        <taxon>Pomacea</taxon>
    </lineage>
</organism>
<dbReference type="EMBL" id="PZQS01000003">
    <property type="protein sequence ID" value="PVD33422.1"/>
    <property type="molecule type" value="Genomic_DNA"/>
</dbReference>
<name>A0A2T7PJ70_POMCA</name>
<evidence type="ECO:0000256" key="1">
    <source>
        <dbReference type="SAM" id="MobiDB-lite"/>
    </source>
</evidence>
<dbReference type="Proteomes" id="UP000245119">
    <property type="component" value="Linkage Group LG3"/>
</dbReference>
<comment type="caution">
    <text evidence="3">The sequence shown here is derived from an EMBL/GenBank/DDBJ whole genome shotgun (WGS) entry which is preliminary data.</text>
</comment>
<sequence length="292" mass="33473">MYGFNSRNETIQLPPREVMPPILRSDDLDVQGIQMFTITAYFKHPKLICSPIAVNAHPGKGLYIQRGYDVEHDYEKIPMESKHLSSEWKKGSCRPQMGVHYFKKLSREMPCELLYPVFLMYNQDGLLGAFGWLFQGSPHFYAYDDELSWFRLTESTYPFIFDETMLPSCMFNPQFRVFGLSIYLRNKDTMICPIITQTPAPIPSTTTTTTTSAASYPFLTRRPQAPPPSPQLTSKPPSYDDTIILDEEIRKQSESAATVQRPDYWLVCLWAAVVGALVWLCIPDLVQVRTDT</sequence>
<proteinExistence type="predicted"/>
<gene>
    <name evidence="3" type="ORF">C0Q70_04678</name>
</gene>
<keyword evidence="2" id="KW-0812">Transmembrane</keyword>
<feature type="transmembrane region" description="Helical" evidence="2">
    <location>
        <begin position="264"/>
        <end position="282"/>
    </location>
</feature>
<dbReference type="OrthoDB" id="6042561at2759"/>
<keyword evidence="2" id="KW-0472">Membrane</keyword>
<keyword evidence="2" id="KW-1133">Transmembrane helix</keyword>
<feature type="region of interest" description="Disordered" evidence="1">
    <location>
        <begin position="218"/>
        <end position="238"/>
    </location>
</feature>
<keyword evidence="4" id="KW-1185">Reference proteome</keyword>
<protein>
    <submittedName>
        <fullName evidence="3">Uncharacterized protein</fullName>
    </submittedName>
</protein>
<reference evidence="3 4" key="1">
    <citation type="submission" date="2018-04" db="EMBL/GenBank/DDBJ databases">
        <title>The genome of golden apple snail Pomacea canaliculata provides insight into stress tolerance and invasive adaptation.</title>
        <authorList>
            <person name="Liu C."/>
            <person name="Liu B."/>
            <person name="Ren Y."/>
            <person name="Zhang Y."/>
            <person name="Wang H."/>
            <person name="Li S."/>
            <person name="Jiang F."/>
            <person name="Yin L."/>
            <person name="Zhang G."/>
            <person name="Qian W."/>
            <person name="Fan W."/>
        </authorList>
    </citation>
    <scope>NUCLEOTIDE SEQUENCE [LARGE SCALE GENOMIC DNA]</scope>
    <source>
        <strain evidence="3">SZHN2017</strain>
        <tissue evidence="3">Muscle</tissue>
    </source>
</reference>
<evidence type="ECO:0000313" key="4">
    <source>
        <dbReference type="Proteomes" id="UP000245119"/>
    </source>
</evidence>
<dbReference type="AlphaFoldDB" id="A0A2T7PJ70"/>
<evidence type="ECO:0000313" key="3">
    <source>
        <dbReference type="EMBL" id="PVD33422.1"/>
    </source>
</evidence>
<accession>A0A2T7PJ70</accession>